<dbReference type="RefSeq" id="WP_259313181.1">
    <property type="nucleotide sequence ID" value="NZ_CP087164.1"/>
</dbReference>
<sequence>MADVLLVSLASTAGLRAADAGLAGALERAGASVAVVAPRAPRPVRTFALTDLAWARAARAAAARGIAEHRPDAILYGAMGAALLWPRPGAIRLDAPMAANRPGRHGLWQRPVERRRLREAPLLVAVSAQTLDETPRPHPPAVVVPIAVAPSGPSASASARDVAALTYAANPHKKGLDRVLAAWARARRPGEELWVAGVEPGARSDGVRWAGRLPAGEYRTLLRRARVFVAAPRREDYGIAQLEALADGCVLVTTPAPGPYEALPIARGLDPRLVGDDLAMAIRTALDDPAPGYAARAAAALERFGPAAVDATVARELLPALLGSAGR</sequence>
<dbReference type="Pfam" id="PF13692">
    <property type="entry name" value="Glyco_trans_1_4"/>
    <property type="match status" value="1"/>
</dbReference>
<name>A0A9E7C768_9ACTN</name>
<dbReference type="Proteomes" id="UP001162834">
    <property type="component" value="Chromosome"/>
</dbReference>
<gene>
    <name evidence="1" type="ORF">DSM104329_05609</name>
</gene>
<protein>
    <recommendedName>
        <fullName evidence="3">Glycosyltransferase</fullName>
    </recommendedName>
</protein>
<evidence type="ECO:0000313" key="2">
    <source>
        <dbReference type="Proteomes" id="UP001162834"/>
    </source>
</evidence>
<dbReference type="KEGG" id="sbae:DSM104329_05609"/>
<keyword evidence="2" id="KW-1185">Reference proteome</keyword>
<evidence type="ECO:0000313" key="1">
    <source>
        <dbReference type="EMBL" id="UGS39177.1"/>
    </source>
</evidence>
<dbReference type="SUPFAM" id="SSF53756">
    <property type="entry name" value="UDP-Glycosyltransferase/glycogen phosphorylase"/>
    <property type="match status" value="1"/>
</dbReference>
<proteinExistence type="predicted"/>
<dbReference type="AlphaFoldDB" id="A0A9E7C768"/>
<dbReference type="Gene3D" id="3.40.50.2000">
    <property type="entry name" value="Glycogen Phosphorylase B"/>
    <property type="match status" value="1"/>
</dbReference>
<evidence type="ECO:0008006" key="3">
    <source>
        <dbReference type="Google" id="ProtNLM"/>
    </source>
</evidence>
<organism evidence="1 2">
    <name type="scientific">Capillimicrobium parvum</name>
    <dbReference type="NCBI Taxonomy" id="2884022"/>
    <lineage>
        <taxon>Bacteria</taxon>
        <taxon>Bacillati</taxon>
        <taxon>Actinomycetota</taxon>
        <taxon>Thermoleophilia</taxon>
        <taxon>Solirubrobacterales</taxon>
        <taxon>Capillimicrobiaceae</taxon>
        <taxon>Capillimicrobium</taxon>
    </lineage>
</organism>
<dbReference type="EMBL" id="CP087164">
    <property type="protein sequence ID" value="UGS39177.1"/>
    <property type="molecule type" value="Genomic_DNA"/>
</dbReference>
<reference evidence="1" key="1">
    <citation type="journal article" date="2022" name="Int. J. Syst. Evol. Microbiol.">
        <title>Pseudomonas aegrilactucae sp. nov. and Pseudomonas morbosilactucae sp. nov., pathogens causing bacterial rot of lettuce in Japan.</title>
        <authorList>
            <person name="Sawada H."/>
            <person name="Fujikawa T."/>
            <person name="Satou M."/>
        </authorList>
    </citation>
    <scope>NUCLEOTIDE SEQUENCE</scope>
    <source>
        <strain evidence="1">0166_1</strain>
    </source>
</reference>
<accession>A0A9E7C768</accession>